<sequence>MSSPLCIWTSMAFTDHHEVLIGSTDDGHTFVVVNSRLRAAHRLLTQAGFTPHEHHGRTTYLLTPDTPAEEAHNRVGLVMYELIAHTMDFADLSTTRWHEDGLPVPVVRFDLSGTRVTAIAHVPQARHVLEQRGFTPAANGYVLPADRSEREQVAAVILTDAHLAMLGLGATITLGIPTPDDIPSAPGHRRNNRPARPAHMPTPQQGRGVTR</sequence>
<evidence type="ECO:0000313" key="3">
    <source>
        <dbReference type="Proteomes" id="UP001216579"/>
    </source>
</evidence>
<name>A0ABT5ZRE2_9ACTN</name>
<dbReference type="Proteomes" id="UP001216579">
    <property type="component" value="Unassembled WGS sequence"/>
</dbReference>
<proteinExistence type="predicted"/>
<dbReference type="RefSeq" id="WP_276095459.1">
    <property type="nucleotide sequence ID" value="NZ_JARJBC010000017.1"/>
</dbReference>
<reference evidence="2 3" key="1">
    <citation type="submission" date="2023-03" db="EMBL/GenBank/DDBJ databases">
        <title>Draft genome sequence of Streptomyces sp. RB6PN23 isolated from peat swamp forest in Thailand.</title>
        <authorList>
            <person name="Klaysubun C."/>
            <person name="Duangmal K."/>
        </authorList>
    </citation>
    <scope>NUCLEOTIDE SEQUENCE [LARGE SCALE GENOMIC DNA]</scope>
    <source>
        <strain evidence="2 3">RB6PN23</strain>
    </source>
</reference>
<keyword evidence="3" id="KW-1185">Reference proteome</keyword>
<feature type="region of interest" description="Disordered" evidence="1">
    <location>
        <begin position="177"/>
        <end position="211"/>
    </location>
</feature>
<protein>
    <submittedName>
        <fullName evidence="2">Uncharacterized protein</fullName>
    </submittedName>
</protein>
<comment type="caution">
    <text evidence="2">The sequence shown here is derived from an EMBL/GenBank/DDBJ whole genome shotgun (WGS) entry which is preliminary data.</text>
</comment>
<dbReference type="EMBL" id="JARJBC010000017">
    <property type="protein sequence ID" value="MDF3292394.1"/>
    <property type="molecule type" value="Genomic_DNA"/>
</dbReference>
<evidence type="ECO:0000256" key="1">
    <source>
        <dbReference type="SAM" id="MobiDB-lite"/>
    </source>
</evidence>
<evidence type="ECO:0000313" key="2">
    <source>
        <dbReference type="EMBL" id="MDF3292394.1"/>
    </source>
</evidence>
<gene>
    <name evidence="2" type="ORF">P3G67_24805</name>
</gene>
<accession>A0ABT5ZRE2</accession>
<organism evidence="2 3">
    <name type="scientific">Streptomyces silvisoli</name>
    <dbReference type="NCBI Taxonomy" id="3034235"/>
    <lineage>
        <taxon>Bacteria</taxon>
        <taxon>Bacillati</taxon>
        <taxon>Actinomycetota</taxon>
        <taxon>Actinomycetes</taxon>
        <taxon>Kitasatosporales</taxon>
        <taxon>Streptomycetaceae</taxon>
        <taxon>Streptomyces</taxon>
    </lineage>
</organism>
<feature type="compositionally biased region" description="Polar residues" evidence="1">
    <location>
        <begin position="202"/>
        <end position="211"/>
    </location>
</feature>